<dbReference type="RefSeq" id="WP_088978483.1">
    <property type="nucleotide sequence ID" value="NZ_LT607753.1"/>
</dbReference>
<feature type="binding site" evidence="19">
    <location>
        <position position="217"/>
    </location>
    <ligand>
        <name>ATP</name>
        <dbReference type="ChEBI" id="CHEBI:30616"/>
        <label>1</label>
    </ligand>
</feature>
<protein>
    <recommendedName>
        <fullName evidence="19">Carbamoyl phosphate synthase large chain</fullName>
        <ecNumber evidence="19">6.3.4.16</ecNumber>
        <ecNumber evidence="19">6.3.5.5</ecNumber>
    </recommendedName>
    <alternativeName>
        <fullName evidence="19">Carbamoyl phosphate synthetase ammonia chain</fullName>
    </alternativeName>
</protein>
<dbReference type="NCBIfam" id="TIGR01369">
    <property type="entry name" value="CPSaseII_lrg"/>
    <property type="match status" value="1"/>
</dbReference>
<feature type="binding site" evidence="19">
    <location>
        <position position="184"/>
    </location>
    <ligand>
        <name>ATP</name>
        <dbReference type="ChEBI" id="CHEBI:30616"/>
        <label>1</label>
    </ligand>
</feature>
<feature type="binding site" evidence="19">
    <location>
        <position position="308"/>
    </location>
    <ligand>
        <name>ATP</name>
        <dbReference type="ChEBI" id="CHEBI:30616"/>
        <label>1</label>
    </ligand>
</feature>
<keyword evidence="11 19" id="KW-0067">ATP-binding</keyword>
<dbReference type="PRINTS" id="PR00098">
    <property type="entry name" value="CPSASE"/>
</dbReference>
<feature type="binding site" evidence="19">
    <location>
        <position position="815"/>
    </location>
    <ligand>
        <name>ATP</name>
        <dbReference type="ChEBI" id="CHEBI:30616"/>
        <label>2</label>
    </ligand>
</feature>
<dbReference type="Gene3D" id="3.30.470.20">
    <property type="entry name" value="ATP-grasp fold, B domain"/>
    <property type="match status" value="2"/>
</dbReference>
<feature type="binding site" evidence="19">
    <location>
        <position position="786"/>
    </location>
    <ligand>
        <name>ATP</name>
        <dbReference type="ChEBI" id="CHEBI:30616"/>
        <label>2</label>
    </ligand>
</feature>
<feature type="binding site" evidence="19">
    <location>
        <position position="310"/>
    </location>
    <ligand>
        <name>Mg(2+)</name>
        <dbReference type="ChEBI" id="CHEBI:18420"/>
        <label>2</label>
    </ligand>
</feature>
<feature type="binding site" evidence="19">
    <location>
        <position position="813"/>
    </location>
    <ligand>
        <name>ATP</name>
        <dbReference type="ChEBI" id="CHEBI:30616"/>
        <label>2</label>
    </ligand>
</feature>
<evidence type="ECO:0000256" key="17">
    <source>
        <dbReference type="ARBA" id="ARBA00057223"/>
    </source>
</evidence>
<feature type="domain" description="MGS-like" evidence="21">
    <location>
        <begin position="978"/>
        <end position="1122"/>
    </location>
</feature>
<dbReference type="InterPro" id="IPR006275">
    <property type="entry name" value="CPSase_lsu"/>
</dbReference>
<dbReference type="InterPro" id="IPR036914">
    <property type="entry name" value="MGS-like_dom_sf"/>
</dbReference>
<dbReference type="InterPro" id="IPR033937">
    <property type="entry name" value="MGS_CPS_CarB"/>
</dbReference>
<dbReference type="Pfam" id="PF02142">
    <property type="entry name" value="MGS"/>
    <property type="match status" value="1"/>
</dbReference>
<dbReference type="PROSITE" id="PS00867">
    <property type="entry name" value="CPSASE_2"/>
    <property type="match status" value="2"/>
</dbReference>
<dbReference type="Pfam" id="PF02787">
    <property type="entry name" value="CPSase_L_D3"/>
    <property type="match status" value="1"/>
</dbReference>
<evidence type="ECO:0000256" key="6">
    <source>
        <dbReference type="ARBA" id="ARBA00022598"/>
    </source>
</evidence>
<keyword evidence="9 19" id="KW-0677">Repeat</keyword>
<dbReference type="Gene3D" id="3.30.1490.20">
    <property type="entry name" value="ATP-grasp fold, A domain"/>
    <property type="match status" value="1"/>
</dbReference>
<dbReference type="PROSITE" id="PS51855">
    <property type="entry name" value="MGS"/>
    <property type="match status" value="1"/>
</dbReference>
<feature type="binding site" evidence="19">
    <location>
        <position position="867"/>
    </location>
    <ligand>
        <name>ATP</name>
        <dbReference type="ChEBI" id="CHEBI:30616"/>
        <label>2</label>
    </ligand>
</feature>
<feature type="binding site" evidence="19">
    <location>
        <position position="250"/>
    </location>
    <ligand>
        <name>ATP</name>
        <dbReference type="ChEBI" id="CHEBI:30616"/>
        <label>1</label>
    </ligand>
</feature>
<keyword evidence="12" id="KW-0460">Magnesium</keyword>
<dbReference type="PROSITE" id="PS00866">
    <property type="entry name" value="CPSASE_1"/>
    <property type="match status" value="1"/>
</dbReference>
<dbReference type="GO" id="GO:0004087">
    <property type="term" value="F:carbamoyl-phosphate synthase (ammonia) activity"/>
    <property type="evidence" value="ECO:0007669"/>
    <property type="project" value="UniProtKB-EC"/>
</dbReference>
<organism evidence="22 23">
    <name type="scientific">Micromonospora coxensis</name>
    <dbReference type="NCBI Taxonomy" id="356852"/>
    <lineage>
        <taxon>Bacteria</taxon>
        <taxon>Bacillati</taxon>
        <taxon>Actinomycetota</taxon>
        <taxon>Actinomycetes</taxon>
        <taxon>Micromonosporales</taxon>
        <taxon>Micromonosporaceae</taxon>
        <taxon>Micromonospora</taxon>
    </lineage>
</organism>
<keyword evidence="14" id="KW-0464">Manganese</keyword>
<evidence type="ECO:0000256" key="5">
    <source>
        <dbReference type="ARBA" id="ARBA00022571"/>
    </source>
</evidence>
<keyword evidence="10 19" id="KW-0547">Nucleotide-binding</keyword>
<feature type="binding site" evidence="19">
    <location>
        <position position="294"/>
    </location>
    <ligand>
        <name>ATP</name>
        <dbReference type="ChEBI" id="CHEBI:30616"/>
        <label>1</label>
    </ligand>
</feature>
<dbReference type="InterPro" id="IPR005483">
    <property type="entry name" value="CPSase_dom"/>
</dbReference>
<evidence type="ECO:0000313" key="23">
    <source>
        <dbReference type="Proteomes" id="UP000198215"/>
    </source>
</evidence>
<feature type="binding site" evidence="19">
    <location>
        <position position="308"/>
    </location>
    <ligand>
        <name>Mg(2+)</name>
        <dbReference type="ChEBI" id="CHEBI:18420"/>
        <label>2</label>
    </ligand>
</feature>
<dbReference type="EMBL" id="LT607753">
    <property type="protein sequence ID" value="SCG73930.1"/>
    <property type="molecule type" value="Genomic_DNA"/>
</dbReference>
<dbReference type="InterPro" id="IPR016185">
    <property type="entry name" value="PreATP-grasp_dom_sf"/>
</dbReference>
<dbReference type="FunFam" id="3.30.1490.20:FF:000001">
    <property type="entry name" value="Carbamoyl-phosphate synthase large chain"/>
    <property type="match status" value="1"/>
</dbReference>
<feature type="binding site" evidence="19">
    <location>
        <position position="740"/>
    </location>
    <ligand>
        <name>ATP</name>
        <dbReference type="ChEBI" id="CHEBI:30616"/>
        <label>2</label>
    </ligand>
</feature>
<reference evidence="23" key="1">
    <citation type="submission" date="2016-06" db="EMBL/GenBank/DDBJ databases">
        <authorList>
            <person name="Varghese N."/>
            <person name="Submissions Spin"/>
        </authorList>
    </citation>
    <scope>NUCLEOTIDE SEQUENCE [LARGE SCALE GENOMIC DNA]</scope>
    <source>
        <strain evidence="23">DSM 45161</strain>
    </source>
</reference>
<keyword evidence="23" id="KW-1185">Reference proteome</keyword>
<dbReference type="PROSITE" id="PS50975">
    <property type="entry name" value="ATP_GRASP"/>
    <property type="match status" value="2"/>
</dbReference>
<feature type="region of interest" description="Oligomerization domain" evidence="19">
    <location>
        <begin position="412"/>
        <end position="561"/>
    </location>
</feature>
<evidence type="ECO:0000256" key="8">
    <source>
        <dbReference type="ARBA" id="ARBA00022723"/>
    </source>
</evidence>
<dbReference type="OrthoDB" id="9804197at2"/>
<evidence type="ECO:0000256" key="13">
    <source>
        <dbReference type="ARBA" id="ARBA00022975"/>
    </source>
</evidence>
<accession>A0A1C5JTK8</accession>
<dbReference type="NCBIfam" id="NF003671">
    <property type="entry name" value="PRK05294.1"/>
    <property type="match status" value="1"/>
</dbReference>
<dbReference type="Proteomes" id="UP000198215">
    <property type="component" value="Chromosome I"/>
</dbReference>
<dbReference type="GO" id="GO:0044205">
    <property type="term" value="P:'de novo' UMP biosynthetic process"/>
    <property type="evidence" value="ECO:0007669"/>
    <property type="project" value="UniProtKB-UniRule"/>
</dbReference>
<keyword evidence="8" id="KW-0479">Metal-binding</keyword>
<feature type="binding site" evidence="19">
    <location>
        <position position="855"/>
    </location>
    <ligand>
        <name>ATP</name>
        <dbReference type="ChEBI" id="CHEBI:30616"/>
        <label>2</label>
    </ligand>
</feature>
<evidence type="ECO:0000256" key="7">
    <source>
        <dbReference type="ARBA" id="ARBA00022605"/>
    </source>
</evidence>
<feature type="binding site" evidence="19">
    <location>
        <position position="867"/>
    </location>
    <ligand>
        <name>Mg(2+)</name>
        <dbReference type="ChEBI" id="CHEBI:18420"/>
        <label>4</label>
    </ligand>
</feature>
<evidence type="ECO:0000256" key="2">
    <source>
        <dbReference type="ARBA" id="ARBA00004812"/>
    </source>
</evidence>
<dbReference type="InterPro" id="IPR005479">
    <property type="entry name" value="CPAse_ATP-bd"/>
</dbReference>
<dbReference type="Pfam" id="PF02786">
    <property type="entry name" value="CPSase_L_D2"/>
    <property type="match status" value="2"/>
</dbReference>
<feature type="binding site" evidence="19">
    <location>
        <position position="178"/>
    </location>
    <ligand>
        <name>ATP</name>
        <dbReference type="ChEBI" id="CHEBI:30616"/>
        <label>1</label>
    </ligand>
</feature>
<dbReference type="FunFam" id="3.40.50.20:FF:000001">
    <property type="entry name" value="Carbamoyl-phosphate synthase large chain"/>
    <property type="match status" value="2"/>
</dbReference>
<dbReference type="GO" id="GO:0004088">
    <property type="term" value="F:carbamoyl-phosphate synthase (glutamine-hydrolyzing) activity"/>
    <property type="evidence" value="ECO:0007669"/>
    <property type="project" value="UniProtKB-UniRule"/>
</dbReference>
<feature type="binding site" evidence="19">
    <location>
        <position position="814"/>
    </location>
    <ligand>
        <name>ATP</name>
        <dbReference type="ChEBI" id="CHEBI:30616"/>
        <label>2</label>
    </ligand>
</feature>
<dbReference type="PANTHER" id="PTHR11405">
    <property type="entry name" value="CARBAMOYLTRANSFERASE FAMILY MEMBER"/>
    <property type="match status" value="1"/>
</dbReference>
<evidence type="ECO:0000259" key="21">
    <source>
        <dbReference type="PROSITE" id="PS51855"/>
    </source>
</evidence>
<dbReference type="SUPFAM" id="SSF56059">
    <property type="entry name" value="Glutathione synthetase ATP-binding domain-like"/>
    <property type="match status" value="2"/>
</dbReference>
<dbReference type="CDD" id="cd01424">
    <property type="entry name" value="MGS_CPS_II"/>
    <property type="match status" value="1"/>
</dbReference>
<dbReference type="SUPFAM" id="SSF52335">
    <property type="entry name" value="Methylglyoxal synthase-like"/>
    <property type="match status" value="1"/>
</dbReference>
<comment type="similarity">
    <text evidence="4 19">Belongs to the CarB family.</text>
</comment>
<dbReference type="GO" id="GO:0005524">
    <property type="term" value="F:ATP binding"/>
    <property type="evidence" value="ECO:0007669"/>
    <property type="project" value="UniProtKB-UniRule"/>
</dbReference>
<gene>
    <name evidence="19" type="primary">carB</name>
    <name evidence="22" type="ORF">GA0070614_5333</name>
</gene>
<feature type="binding site" evidence="19">
    <location>
        <position position="252"/>
    </location>
    <ligand>
        <name>ATP</name>
        <dbReference type="ChEBI" id="CHEBI:30616"/>
        <label>1</label>
    </ligand>
</feature>
<feature type="domain" description="ATP-grasp" evidence="20">
    <location>
        <begin position="142"/>
        <end position="337"/>
    </location>
</feature>
<feature type="binding site" evidence="19">
    <location>
        <position position="867"/>
    </location>
    <ligand>
        <name>Mn(2+)</name>
        <dbReference type="ChEBI" id="CHEBI:29035"/>
        <label>3</label>
    </ligand>
</feature>
<feature type="binding site" evidence="19">
    <location>
        <position position="185"/>
    </location>
    <ligand>
        <name>ATP</name>
        <dbReference type="ChEBI" id="CHEBI:30616"/>
        <label>1</label>
    </ligand>
</feature>
<comment type="domain">
    <text evidence="19">The large subunit is composed of 2 ATP-grasp domains that are involved in binding the 2 ATP molecules needed for carbamoyl phosphate synthesis. The N-terminal ATP-grasp domain (referred to as the carboxyphosphate synthetic component) catalyzes the ATP-dependent phosphorylation of hydrogencarbonate to carboxyphosphate and the subsequent nucleophilic attack by ammonia to form a carbamate intermediate. The C-terminal ATP-grasp domain (referred to as the carbamoyl phosphate synthetic component) then catalyzes the phosphorylation of carbamate with the second ATP to form the end product carbamoyl phosphate. The reactive and unstable enzyme intermediates are sequentially channeled from one active site to the next through the interior of the protein over a distance of at least 96 A.</text>
</comment>
<dbReference type="SMART" id="SM00851">
    <property type="entry name" value="MGS"/>
    <property type="match status" value="1"/>
</dbReference>
<keyword evidence="6 19" id="KW-0436">Ligase</keyword>
<feature type="binding site" evidence="19">
    <location>
        <position position="308"/>
    </location>
    <ligand>
        <name>Mn(2+)</name>
        <dbReference type="ChEBI" id="CHEBI:29035"/>
        <label>1</label>
    </ligand>
</feature>
<dbReference type="UniPathway" id="UPA00068">
    <property type="reaction ID" value="UER00171"/>
</dbReference>
<dbReference type="UniPathway" id="UPA00070">
    <property type="reaction ID" value="UER00115"/>
</dbReference>
<feature type="binding site" evidence="19">
    <location>
        <position position="310"/>
    </location>
    <ligand>
        <name>Mn(2+)</name>
        <dbReference type="ChEBI" id="CHEBI:29035"/>
        <label>2</label>
    </ligand>
</feature>
<dbReference type="InterPro" id="IPR013815">
    <property type="entry name" value="ATP_grasp_subdomain_1"/>
</dbReference>
<comment type="catalytic activity">
    <reaction evidence="16 19">
        <text>hydrogencarbonate + L-glutamine + 2 ATP + H2O = carbamoyl phosphate + L-glutamate + 2 ADP + phosphate + 2 H(+)</text>
        <dbReference type="Rhea" id="RHEA:18633"/>
        <dbReference type="ChEBI" id="CHEBI:15377"/>
        <dbReference type="ChEBI" id="CHEBI:15378"/>
        <dbReference type="ChEBI" id="CHEBI:17544"/>
        <dbReference type="ChEBI" id="CHEBI:29985"/>
        <dbReference type="ChEBI" id="CHEBI:30616"/>
        <dbReference type="ChEBI" id="CHEBI:43474"/>
        <dbReference type="ChEBI" id="CHEBI:58228"/>
        <dbReference type="ChEBI" id="CHEBI:58359"/>
        <dbReference type="ChEBI" id="CHEBI:456216"/>
        <dbReference type="EC" id="6.3.5.5"/>
    </reaction>
</comment>
<dbReference type="SUPFAM" id="SSF52440">
    <property type="entry name" value="PreATP-grasp domain"/>
    <property type="match status" value="2"/>
</dbReference>
<dbReference type="Pfam" id="PF25596">
    <property type="entry name" value="CPSase_L_D1"/>
    <property type="match status" value="2"/>
</dbReference>
<dbReference type="GO" id="GO:0006526">
    <property type="term" value="P:L-arginine biosynthetic process"/>
    <property type="evidence" value="ECO:0007669"/>
    <property type="project" value="UniProtKB-UniRule"/>
</dbReference>
<feature type="binding site" evidence="19">
    <location>
        <position position="812"/>
    </location>
    <ligand>
        <name>ATP</name>
        <dbReference type="ChEBI" id="CHEBI:30616"/>
        <label>2</label>
    </ligand>
</feature>
<feature type="region of interest" description="Carboxyphosphate synthetic domain" evidence="19">
    <location>
        <begin position="1"/>
        <end position="411"/>
    </location>
</feature>
<feature type="binding site" evidence="19">
    <location>
        <position position="867"/>
    </location>
    <ligand>
        <name>Mg(2+)</name>
        <dbReference type="ChEBI" id="CHEBI:18420"/>
        <label>3</label>
    </ligand>
</feature>
<keyword evidence="5 19" id="KW-0055">Arginine biosynthesis</keyword>
<feature type="binding site" evidence="19">
    <location>
        <position position="855"/>
    </location>
    <ligand>
        <name>Mn(2+)</name>
        <dbReference type="ChEBI" id="CHEBI:29035"/>
        <label>3</label>
    </ligand>
</feature>
<feature type="binding site" evidence="19">
    <location>
        <position position="869"/>
    </location>
    <ligand>
        <name>Mg(2+)</name>
        <dbReference type="ChEBI" id="CHEBI:18420"/>
        <label>4</label>
    </ligand>
</feature>
<dbReference type="InterPro" id="IPR011761">
    <property type="entry name" value="ATP-grasp"/>
</dbReference>
<feature type="binding site" evidence="19">
    <location>
        <position position="308"/>
    </location>
    <ligand>
        <name>Mn(2+)</name>
        <dbReference type="ChEBI" id="CHEBI:29035"/>
        <label>2</label>
    </ligand>
</feature>
<evidence type="ECO:0000256" key="18">
    <source>
        <dbReference type="ARBA" id="ARBA00062056"/>
    </source>
</evidence>
<dbReference type="SMART" id="SM01096">
    <property type="entry name" value="CPSase_L_D3"/>
    <property type="match status" value="1"/>
</dbReference>
<dbReference type="FunFam" id="3.30.470.20:FF:000014">
    <property type="entry name" value="Carbamoyl-phosphate synthase large chain"/>
    <property type="match status" value="1"/>
</dbReference>
<feature type="binding site" evidence="19">
    <location>
        <position position="294"/>
    </location>
    <ligand>
        <name>Mn(2+)</name>
        <dbReference type="ChEBI" id="CHEBI:29035"/>
        <label>1</label>
    </ligand>
</feature>
<dbReference type="GO" id="GO:0006541">
    <property type="term" value="P:glutamine metabolic process"/>
    <property type="evidence" value="ECO:0007669"/>
    <property type="project" value="TreeGrafter"/>
</dbReference>
<feature type="region of interest" description="Allosteric domain" evidence="19">
    <location>
        <begin position="978"/>
        <end position="1123"/>
    </location>
</feature>
<feature type="binding site" evidence="19">
    <location>
        <position position="867"/>
    </location>
    <ligand>
        <name>Mn(2+)</name>
        <dbReference type="ChEBI" id="CHEBI:29035"/>
        <label>4</label>
    </ligand>
</feature>
<feature type="binding site" evidence="19">
    <location>
        <position position="294"/>
    </location>
    <ligand>
        <name>Mg(2+)</name>
        <dbReference type="ChEBI" id="CHEBI:18420"/>
        <label>1</label>
    </ligand>
</feature>
<comment type="pathway">
    <text evidence="3 19">Amino-acid biosynthesis; L-arginine biosynthesis; carbamoyl phosphate from bicarbonate: step 1/1.</text>
</comment>
<evidence type="ECO:0000313" key="22">
    <source>
        <dbReference type="EMBL" id="SCG73930.1"/>
    </source>
</evidence>
<dbReference type="InterPro" id="IPR036897">
    <property type="entry name" value="CarbamoylP_synth_lsu_oligo_sf"/>
</dbReference>
<dbReference type="HAMAP" id="MF_01210_B">
    <property type="entry name" value="CPSase_L_chain_B"/>
    <property type="match status" value="1"/>
</dbReference>
<comment type="pathway">
    <text evidence="2 19">Pyrimidine metabolism; UMP biosynthesis via de novo pathway; (S)-dihydroorotate from bicarbonate: step 1/3.</text>
</comment>
<comment type="catalytic activity">
    <reaction evidence="15 19">
        <text>hydrogencarbonate + NH4(+) + 2 ATP = carbamoyl phosphate + 2 ADP + phosphate + 2 H(+)</text>
        <dbReference type="Rhea" id="RHEA:18029"/>
        <dbReference type="ChEBI" id="CHEBI:15378"/>
        <dbReference type="ChEBI" id="CHEBI:17544"/>
        <dbReference type="ChEBI" id="CHEBI:28938"/>
        <dbReference type="ChEBI" id="CHEBI:30616"/>
        <dbReference type="ChEBI" id="CHEBI:43474"/>
        <dbReference type="ChEBI" id="CHEBI:58228"/>
        <dbReference type="ChEBI" id="CHEBI:456216"/>
        <dbReference type="EC" id="6.3.4.16"/>
    </reaction>
</comment>
<evidence type="ECO:0000259" key="20">
    <source>
        <dbReference type="PROSITE" id="PS50975"/>
    </source>
</evidence>
<dbReference type="PROSITE" id="PS51257">
    <property type="entry name" value="PROKAR_LIPOPROTEIN"/>
    <property type="match status" value="1"/>
</dbReference>
<dbReference type="GO" id="GO:0005737">
    <property type="term" value="C:cytoplasm"/>
    <property type="evidence" value="ECO:0007669"/>
    <property type="project" value="TreeGrafter"/>
</dbReference>
<comment type="cofactor">
    <cofactor evidence="19">
        <name>Mg(2+)</name>
        <dbReference type="ChEBI" id="CHEBI:18420"/>
    </cofactor>
    <cofactor evidence="19">
        <name>Mn(2+)</name>
        <dbReference type="ChEBI" id="CHEBI:29035"/>
    </cofactor>
    <text evidence="19">Binds 4 Mg(2+) or Mn(2+) ions per subunit.</text>
</comment>
<dbReference type="Gene3D" id="1.10.1030.10">
    <property type="entry name" value="Carbamoyl-phosphate synthetase, large subunit oligomerisation domain"/>
    <property type="match status" value="1"/>
</dbReference>
<dbReference type="NCBIfam" id="NF009455">
    <property type="entry name" value="PRK12815.1"/>
    <property type="match status" value="1"/>
</dbReference>
<evidence type="ECO:0000256" key="19">
    <source>
        <dbReference type="HAMAP-Rule" id="MF_01210"/>
    </source>
</evidence>
<feature type="binding site" evidence="19">
    <location>
        <position position="251"/>
    </location>
    <ligand>
        <name>ATP</name>
        <dbReference type="ChEBI" id="CHEBI:30616"/>
        <label>1</label>
    </ligand>
</feature>
<comment type="caution">
    <text evidence="19">Lacks conserved residue(s) required for the propagation of feature annotation.</text>
</comment>
<dbReference type="EC" id="6.3.5.5" evidence="19"/>
<feature type="binding site" evidence="19">
    <location>
        <position position="129"/>
    </location>
    <ligand>
        <name>ATP</name>
        <dbReference type="ChEBI" id="CHEBI:30616"/>
        <label>1</label>
    </ligand>
</feature>
<feature type="domain" description="ATP-grasp" evidence="20">
    <location>
        <begin position="704"/>
        <end position="896"/>
    </location>
</feature>
<evidence type="ECO:0000256" key="4">
    <source>
        <dbReference type="ARBA" id="ARBA00009799"/>
    </source>
</evidence>
<name>A0A1C5JTK8_9ACTN</name>
<dbReference type="AlphaFoldDB" id="A0A1C5JTK8"/>
<evidence type="ECO:0000256" key="15">
    <source>
        <dbReference type="ARBA" id="ARBA00047359"/>
    </source>
</evidence>
<dbReference type="Gene3D" id="3.40.50.20">
    <property type="match status" value="2"/>
</dbReference>
<keyword evidence="13 19" id="KW-0665">Pyrimidine biosynthesis</keyword>
<comment type="subunit">
    <text evidence="18 19">Composed of two chains; the small (or glutamine) chain promotes the hydrolysis of glutamine to ammonia, which is used by the large (or ammonia) chain to synthesize carbamoyl phosphate. Tetramer of heterodimers (alpha,beta)4.</text>
</comment>
<evidence type="ECO:0000256" key="3">
    <source>
        <dbReference type="ARBA" id="ARBA00005077"/>
    </source>
</evidence>
<sequence length="1123" mass="119311">MPKRTDLKHILVIGSGPIVIGQACEFDYSGTQACRVLRAEGIRVSLVNSNPATIMTDPEFADATYVEPITPEFVELVIAKERPDALLPTLGGQTALNTAVALHEAGVLDKYGVELIGANIEAIHRGEDRQLFKDIVAKAGARLGIDDPATLVPRSRVCHSMAEVEATVAELGLPVVIRPSFTMGGLGSGMAHTDEDLARIAGAGLAASPVHEVLIEESVLGWKEYELELMRDRHDNVVVVCSIENVDPMGVHTGDSVTVAPAMTLTDREYQRLRDLGIAVLREVGVDTGGCNIQFAVNPADGRIVVIEMNPRVSRSSALASKATGFPIAKIAAKLAIGYTLDEIPNDITLKTPAAFEPTLDYVVVKIPRFAFEKFPGADPELTTTMKSVGEAMSLGRNFTEALNKAMRSMETQSSGFWTTPDPQGATRENTLAALRMPHDGRLYTVERALRLGASIAEVAAASGGMDPWFLDQIAALVELRAEIVDAPVLDADLLRRAKRAGLSDRQLAALRPELAAEDGVRTLRHRLGVRPVYKTVDTCAAEFEATTPYHYSTYDQETEVVPSARPKVLILGSGPNRIGQGIEFDYSCVHAVQALRSAPVGGAAEAGFETVMVNCNPETVSTDYDTADRLYFEPLTFEDVLEVWHAEDSSGKAAGGPGVVGVIVQLGGQTPLGLAQRLKDAGVPVVGTSPESIHLAEERGAFGAVLARAGLRAPAHGMATSYDEAKAIADEIGYPVLVRPSYVLGGRGMEIVYDDATLRDYIGRATDISPDHPVLVDRFLDDAIEIDVDALCDADGEVYLGGVMEHIEEAGIHSGDSSCALPPITLAGSHLTQVRRYTEAIARGVGVKGLLNVQYALKDDMLYVLEANPRASRTVPFVSKATAVPLAKAAARIALGATIAELRAEGMLPATGDGGSMPADAPIAVKEAVLPFKRFRTPSGKGIDSLLGPEMKSTGEVMGIDTNFGHAFAKSQSAAYGSLPTGGKIFVSVANRDKRGMIFPIKRLADLGFEIVATTGTAEVLRRHGIACEQIRKHYESGEGEDAVSLILGGDVALVVNTPQGSGASARSDGYEIRSAAVTADIPCITTVPGAAAAVMGIEARIRGDMRVRPLQELHAALRAAQ</sequence>
<feature type="binding site" evidence="19">
    <location>
        <position position="219"/>
    </location>
    <ligand>
        <name>ATP</name>
        <dbReference type="ChEBI" id="CHEBI:30616"/>
        <label>1</label>
    </ligand>
</feature>
<evidence type="ECO:0000256" key="10">
    <source>
        <dbReference type="ARBA" id="ARBA00022741"/>
    </source>
</evidence>
<evidence type="ECO:0000256" key="14">
    <source>
        <dbReference type="ARBA" id="ARBA00023211"/>
    </source>
</evidence>
<evidence type="ECO:0000256" key="1">
    <source>
        <dbReference type="ARBA" id="ARBA00001936"/>
    </source>
</evidence>
<evidence type="ECO:0000256" key="11">
    <source>
        <dbReference type="ARBA" id="ARBA00022840"/>
    </source>
</evidence>
<evidence type="ECO:0000256" key="9">
    <source>
        <dbReference type="ARBA" id="ARBA00022737"/>
    </source>
</evidence>
<evidence type="ECO:0000256" key="16">
    <source>
        <dbReference type="ARBA" id="ARBA00048816"/>
    </source>
</evidence>
<dbReference type="EC" id="6.3.4.16" evidence="19"/>
<proteinExistence type="inferred from homology"/>
<feature type="binding site" evidence="19">
    <location>
        <position position="779"/>
    </location>
    <ligand>
        <name>ATP</name>
        <dbReference type="ChEBI" id="CHEBI:30616"/>
        <label>2</label>
    </ligand>
</feature>
<comment type="cofactor">
    <cofactor evidence="1">
        <name>Mn(2+)</name>
        <dbReference type="ChEBI" id="CHEBI:29035"/>
    </cofactor>
</comment>
<dbReference type="FunFam" id="3.30.470.20:FF:000007">
    <property type="entry name" value="Carbamoyl-phosphate synthase large chain"/>
    <property type="match status" value="1"/>
</dbReference>
<feature type="binding site" evidence="19">
    <location>
        <position position="869"/>
    </location>
    <ligand>
        <name>Mn(2+)</name>
        <dbReference type="ChEBI" id="CHEBI:29035"/>
        <label>4</label>
    </ligand>
</feature>
<evidence type="ECO:0000256" key="12">
    <source>
        <dbReference type="ARBA" id="ARBA00022842"/>
    </source>
</evidence>
<feature type="binding site" evidence="19">
    <location>
        <position position="308"/>
    </location>
    <ligand>
        <name>Mg(2+)</name>
        <dbReference type="ChEBI" id="CHEBI:18420"/>
        <label>1</label>
    </ligand>
</feature>
<feature type="binding site" evidence="19">
    <location>
        <position position="781"/>
    </location>
    <ligand>
        <name>ATP</name>
        <dbReference type="ChEBI" id="CHEBI:30616"/>
        <label>2</label>
    </ligand>
</feature>
<dbReference type="FunFam" id="1.10.1030.10:FF:000002">
    <property type="entry name" value="Carbamoyl-phosphate synthase large chain"/>
    <property type="match status" value="1"/>
</dbReference>
<dbReference type="InterPro" id="IPR058047">
    <property type="entry name" value="CPSase_preATP-grasp"/>
</dbReference>
<comment type="function">
    <text evidence="17 19">Large subunit of the glutamine-dependent carbamoyl phosphate synthetase (CPSase). CPSase catalyzes the formation of carbamoyl phosphate from the ammonia moiety of glutamine, carbonate, and phosphate donated by ATP, constituting the first step of 2 biosynthetic pathways, one leading to arginine and/or urea and the other to pyrimidine nucleotides. The large subunit (synthetase) binds the substrates ammonia (free or transferred from glutamine from the small subunit), hydrogencarbonate and ATP and carries out an ATP-coupled ligase reaction, activating hydrogencarbonate by forming carboxy phosphate which reacts with ammonia to form carbamoyl phosphate.</text>
</comment>
<dbReference type="PANTHER" id="PTHR11405:SF53">
    <property type="entry name" value="CARBAMOYL-PHOSPHATE SYNTHASE [AMMONIA], MITOCHONDRIAL"/>
    <property type="match status" value="1"/>
</dbReference>
<keyword evidence="7 19" id="KW-0028">Amino-acid biosynthesis</keyword>
<dbReference type="GO" id="GO:0046872">
    <property type="term" value="F:metal ion binding"/>
    <property type="evidence" value="ECO:0007669"/>
    <property type="project" value="UniProtKB-KW"/>
</dbReference>
<feature type="binding site" evidence="19">
    <location>
        <position position="224"/>
    </location>
    <ligand>
        <name>ATP</name>
        <dbReference type="ChEBI" id="CHEBI:30616"/>
        <label>1</label>
    </ligand>
</feature>
<dbReference type="Gene3D" id="3.40.50.1380">
    <property type="entry name" value="Methylglyoxal synthase-like domain"/>
    <property type="match status" value="1"/>
</dbReference>
<feature type="binding site" evidence="19">
    <location>
        <position position="855"/>
    </location>
    <ligand>
        <name>Mg(2+)</name>
        <dbReference type="ChEBI" id="CHEBI:18420"/>
        <label>3</label>
    </ligand>
</feature>
<dbReference type="SUPFAM" id="SSF48108">
    <property type="entry name" value="Carbamoyl phosphate synthetase, large subunit connection domain"/>
    <property type="match status" value="1"/>
</dbReference>
<dbReference type="InterPro" id="IPR005480">
    <property type="entry name" value="CPSase_lsu_oligo"/>
</dbReference>
<dbReference type="InterPro" id="IPR011607">
    <property type="entry name" value="MGS-like_dom"/>
</dbReference>